<dbReference type="EMBL" id="GGEC01002319">
    <property type="protein sequence ID" value="MBW82802.1"/>
    <property type="molecule type" value="Transcribed_RNA"/>
</dbReference>
<feature type="compositionally biased region" description="Polar residues" evidence="1">
    <location>
        <begin position="482"/>
        <end position="500"/>
    </location>
</feature>
<evidence type="ECO:0000313" key="2">
    <source>
        <dbReference type="EMBL" id="MBW82802.1"/>
    </source>
</evidence>
<protein>
    <submittedName>
        <fullName evidence="2">Uncharacterized protein MANES_14G133500</fullName>
    </submittedName>
</protein>
<organism evidence="2">
    <name type="scientific">Rhizophora mucronata</name>
    <name type="common">Asiatic mangrove</name>
    <dbReference type="NCBI Taxonomy" id="61149"/>
    <lineage>
        <taxon>Eukaryota</taxon>
        <taxon>Viridiplantae</taxon>
        <taxon>Streptophyta</taxon>
        <taxon>Embryophyta</taxon>
        <taxon>Tracheophyta</taxon>
        <taxon>Spermatophyta</taxon>
        <taxon>Magnoliopsida</taxon>
        <taxon>eudicotyledons</taxon>
        <taxon>Gunneridae</taxon>
        <taxon>Pentapetalae</taxon>
        <taxon>rosids</taxon>
        <taxon>fabids</taxon>
        <taxon>Malpighiales</taxon>
        <taxon>Rhizophoraceae</taxon>
        <taxon>Rhizophora</taxon>
    </lineage>
</organism>
<reference evidence="2" key="1">
    <citation type="submission" date="2018-02" db="EMBL/GenBank/DDBJ databases">
        <title>Rhizophora mucronata_Transcriptome.</title>
        <authorList>
            <person name="Meera S.P."/>
            <person name="Sreeshan A."/>
            <person name="Augustine A."/>
        </authorList>
    </citation>
    <scope>NUCLEOTIDE SEQUENCE</scope>
    <source>
        <tissue evidence="2">Leaf</tissue>
    </source>
</reference>
<accession>A0A2P2INK7</accession>
<proteinExistence type="predicted"/>
<sequence length="787" mass="85218">MDSAREELIERTASLVAEERGAGGKFRKALLRKPPAKPYDRPPPRQQQRGRWLSKLVDPAFRLISGGANLVFPSFFSKSSTVDALPVAIPDNDRDNLKAEAKQNVDCGDGISTVDHMVSQSTGIAGASRVPDGLQSSSGFKGHEQQQKLAMSDHDSLSEIEQLIKDKTFSREEIDHLMGIICSRAVGIPDVKQEKKYSGVTMQEMGKSRFAIGYSGKSAEQNQEDLDKATSGTFKSEEKKYSSMIAGDAKGTVVAIENSRKLTEEKPEDLSRTIWEASTPLVQSTLQDVGASPIEIARAYMENRSPEVGFSWKGVSPKDEGSLPHENEIVSKSFIPPPSPMSSVCWPGAVVHDQRGYMTPRSQRGRFGLHSFPRTPYSRTIYSRSKSKLQGESDRCLNMTLSPIQHSQASTFGQLSSSGTAYTLDGDHGSVGPIRRIRPKVVADIPSGRSASLHSSLGIPREENFNVPECISSAVKNLGKGETSSSSGFQSVRSKPQSSEVNIPMVPAHSSQMARKILEHLERNPPIPKEKAAELRLATLPKEGLSSDIIQNRNNSSSHLGLDSSKISDQTHVNNTAYHVEDRGKSLVKVPQEVAHGGIVATNSSSSVPDAKFGSSASTLSNFTEPSLYFGRSHDSQYMSSDKDVSKIAPNAAGFEVPGLQKKPPSHTLGTKPALPSILIGKRDQRWMNSSDSSTGFTFPVSASSGSFSDLPTPSIMPSSSASNPHYLSIPSYTFGSNKSNPAFIFPFPSTSSAPAPNDSLDLKFNFGSDEKKRISFSSIGKDAICY</sequence>
<evidence type="ECO:0000256" key="1">
    <source>
        <dbReference type="SAM" id="MobiDB-lite"/>
    </source>
</evidence>
<dbReference type="PANTHER" id="PTHR33416:SF18">
    <property type="entry name" value="NUCLEOPORIN-LIKE PROTEIN"/>
    <property type="match status" value="1"/>
</dbReference>
<dbReference type="GO" id="GO:0071763">
    <property type="term" value="P:nuclear membrane organization"/>
    <property type="evidence" value="ECO:0007669"/>
    <property type="project" value="TreeGrafter"/>
</dbReference>
<feature type="region of interest" description="Disordered" evidence="1">
    <location>
        <begin position="26"/>
        <end position="51"/>
    </location>
</feature>
<dbReference type="AlphaFoldDB" id="A0A2P2INK7"/>
<dbReference type="PANTHER" id="PTHR33416">
    <property type="entry name" value="NUCLEAR PORE COMPLEX PROTEIN NUP1"/>
    <property type="match status" value="1"/>
</dbReference>
<feature type="compositionally biased region" description="Basic residues" evidence="1">
    <location>
        <begin position="26"/>
        <end position="35"/>
    </location>
</feature>
<name>A0A2P2INK7_RHIMU</name>
<feature type="region of interest" description="Disordered" evidence="1">
    <location>
        <begin position="478"/>
        <end position="500"/>
    </location>
</feature>
<dbReference type="GO" id="GO:0005635">
    <property type="term" value="C:nuclear envelope"/>
    <property type="evidence" value="ECO:0007669"/>
    <property type="project" value="TreeGrafter"/>
</dbReference>